<evidence type="ECO:0000313" key="1">
    <source>
        <dbReference type="EMBL" id="CQR26873.1"/>
    </source>
</evidence>
<keyword evidence="2" id="KW-1185">Reference proteome</keyword>
<reference evidence="1 2" key="1">
    <citation type="submission" date="2015-03" db="EMBL/GenBank/DDBJ databases">
        <authorList>
            <person name="Regsiter A."/>
            <person name="william w."/>
        </authorList>
    </citation>
    <scope>NUCLEOTIDE SEQUENCE [LARGE SCALE GENOMIC DNA]</scope>
    <source>
        <strain evidence="1 2">CB1</strain>
    </source>
</reference>
<name>A0ABP1YY88_THIA3</name>
<proteinExistence type="predicted"/>
<sequence>MQAAHGLQIVLQTHAFAQTLQRLIQILNAPGIAFHAAFPEGFMGCGKYQSASVAARLVPDVMEGVSLTHITHLRPLRCRLLRETFPRNPTSWAVSSVG</sequence>
<organism evidence="1 2">
    <name type="scientific">Thiomonas arsenitoxydans (strain DSM 22701 / CIP 110005 / 3As)</name>
    <dbReference type="NCBI Taxonomy" id="426114"/>
    <lineage>
        <taxon>Bacteria</taxon>
        <taxon>Pseudomonadati</taxon>
        <taxon>Pseudomonadota</taxon>
        <taxon>Betaproteobacteria</taxon>
        <taxon>Burkholderiales</taxon>
        <taxon>Thiomonas</taxon>
    </lineage>
</organism>
<comment type="caution">
    <text evidence="1">The sequence shown here is derived from an EMBL/GenBank/DDBJ whole genome shotgun (WGS) entry which is preliminary data.</text>
</comment>
<dbReference type="Proteomes" id="UP000078599">
    <property type="component" value="Unassembled WGS sequence"/>
</dbReference>
<evidence type="ECO:0000313" key="2">
    <source>
        <dbReference type="Proteomes" id="UP000078599"/>
    </source>
</evidence>
<accession>A0ABP1YY88</accession>
<protein>
    <submittedName>
        <fullName evidence="1">Uncharacterized protein</fullName>
    </submittedName>
</protein>
<gene>
    <name evidence="1" type="ORF">THICB1_100334</name>
</gene>
<dbReference type="EMBL" id="CTRI01000002">
    <property type="protein sequence ID" value="CQR26873.1"/>
    <property type="molecule type" value="Genomic_DNA"/>
</dbReference>